<keyword evidence="5" id="KW-1185">Reference proteome</keyword>
<keyword evidence="3" id="KW-0472">Membrane</keyword>
<dbReference type="Proteomes" id="UP000001876">
    <property type="component" value="Unassembled WGS sequence"/>
</dbReference>
<accession>C1N815</accession>
<dbReference type="EMBL" id="GG663750">
    <property type="protein sequence ID" value="EEH51811.1"/>
    <property type="molecule type" value="Genomic_DNA"/>
</dbReference>
<dbReference type="OrthoDB" id="498975at2759"/>
<keyword evidence="3" id="KW-0812">Transmembrane</keyword>
<sequence length="381" mass="39516">MHVATTVSAPPSRAAPPPSRVHAPARARVAASSRVASRRPASIPGPSRGVILVRASSSSSDADDVVDADDLGVDVDAIKSMLESNPTVRAQEALIAGEARNAASLRVDADLAEAREKLAMEYGGRAQSSAENLQTTQEKALAELEAKSEAVLRAEAKMNAIAAEREALAREMDAARGGGGENNEMNASSSSSGKWGSTVASDVDEDAERVESGKAGALAALSGTLLSSPLLLSQSPSAGFGDPVALQSVAGVLGAFYTLVPIRPRRRGERRSLRTFAVLSLRPHHVSCLVFGVTYRYAVRDDFGNDQLKGGVVGAFGLTRGLGAADVFLHGSDASALETWAQAALLVGEGVLVFAFAAVALEAGFKSGALRAFPMKKKNAR</sequence>
<dbReference type="KEGG" id="mpp:MICPUCDRAFT_53908"/>
<evidence type="ECO:0000313" key="4">
    <source>
        <dbReference type="EMBL" id="EEH51811.1"/>
    </source>
</evidence>
<evidence type="ECO:0000256" key="2">
    <source>
        <dbReference type="SAM" id="MobiDB-lite"/>
    </source>
</evidence>
<feature type="compositionally biased region" description="Low complexity" evidence="2">
    <location>
        <begin position="20"/>
        <end position="42"/>
    </location>
</feature>
<feature type="compositionally biased region" description="Low complexity" evidence="2">
    <location>
        <begin position="182"/>
        <end position="192"/>
    </location>
</feature>
<keyword evidence="3" id="KW-1133">Transmembrane helix</keyword>
<name>C1N815_MICPC</name>
<organism evidence="5">
    <name type="scientific">Micromonas pusilla (strain CCMP1545)</name>
    <name type="common">Picoplanktonic green alga</name>
    <dbReference type="NCBI Taxonomy" id="564608"/>
    <lineage>
        <taxon>Eukaryota</taxon>
        <taxon>Viridiplantae</taxon>
        <taxon>Chlorophyta</taxon>
        <taxon>Mamiellophyceae</taxon>
        <taxon>Mamiellales</taxon>
        <taxon>Mamiellaceae</taxon>
        <taxon>Micromonas</taxon>
    </lineage>
</organism>
<dbReference type="PANTHER" id="PTHR36383">
    <property type="entry name" value="OS09G0529350 PROTEIN"/>
    <property type="match status" value="1"/>
</dbReference>
<feature type="transmembrane region" description="Helical" evidence="3">
    <location>
        <begin position="340"/>
        <end position="361"/>
    </location>
</feature>
<dbReference type="AlphaFoldDB" id="C1N815"/>
<keyword evidence="1" id="KW-0175">Coiled coil</keyword>
<proteinExistence type="predicted"/>
<feature type="coiled-coil region" evidence="1">
    <location>
        <begin position="130"/>
        <end position="171"/>
    </location>
</feature>
<feature type="region of interest" description="Disordered" evidence="2">
    <location>
        <begin position="175"/>
        <end position="207"/>
    </location>
</feature>
<evidence type="ECO:0000313" key="5">
    <source>
        <dbReference type="Proteomes" id="UP000001876"/>
    </source>
</evidence>
<protein>
    <submittedName>
        <fullName evidence="4">Predicted protein</fullName>
    </submittedName>
</protein>
<dbReference type="eggNOG" id="ENOG502QRMN">
    <property type="taxonomic scope" value="Eukaryota"/>
</dbReference>
<evidence type="ECO:0000256" key="1">
    <source>
        <dbReference type="SAM" id="Coils"/>
    </source>
</evidence>
<reference evidence="4 5" key="1">
    <citation type="journal article" date="2009" name="Science">
        <title>Green evolution and dynamic adaptations revealed by genomes of the marine picoeukaryotes Micromonas.</title>
        <authorList>
            <person name="Worden A.Z."/>
            <person name="Lee J.H."/>
            <person name="Mock T."/>
            <person name="Rouze P."/>
            <person name="Simmons M.P."/>
            <person name="Aerts A.L."/>
            <person name="Allen A.E."/>
            <person name="Cuvelier M.L."/>
            <person name="Derelle E."/>
            <person name="Everett M.V."/>
            <person name="Foulon E."/>
            <person name="Grimwood J."/>
            <person name="Gundlach H."/>
            <person name="Henrissat B."/>
            <person name="Napoli C."/>
            <person name="McDonald S.M."/>
            <person name="Parker M.S."/>
            <person name="Rombauts S."/>
            <person name="Salamov A."/>
            <person name="Von Dassow P."/>
            <person name="Badger J.H."/>
            <person name="Coutinho P.M."/>
            <person name="Demir E."/>
            <person name="Dubchak I."/>
            <person name="Gentemann C."/>
            <person name="Eikrem W."/>
            <person name="Gready J.E."/>
            <person name="John U."/>
            <person name="Lanier W."/>
            <person name="Lindquist E.A."/>
            <person name="Lucas S."/>
            <person name="Mayer K.F."/>
            <person name="Moreau H."/>
            <person name="Not F."/>
            <person name="Otillar R."/>
            <person name="Panaud O."/>
            <person name="Pangilinan J."/>
            <person name="Paulsen I."/>
            <person name="Piegu B."/>
            <person name="Poliakov A."/>
            <person name="Robbens S."/>
            <person name="Schmutz J."/>
            <person name="Toulza E."/>
            <person name="Wyss T."/>
            <person name="Zelensky A."/>
            <person name="Zhou K."/>
            <person name="Armbrust E.V."/>
            <person name="Bhattacharya D."/>
            <person name="Goodenough U.W."/>
            <person name="Van de Peer Y."/>
            <person name="Grigoriev I.V."/>
        </authorList>
    </citation>
    <scope>NUCLEOTIDE SEQUENCE [LARGE SCALE GENOMIC DNA]</scope>
    <source>
        <strain evidence="4 5">CCMP1545</strain>
    </source>
</reference>
<gene>
    <name evidence="4" type="ORF">MICPUCDRAFT_53908</name>
</gene>
<dbReference type="PANTHER" id="PTHR36383:SF1">
    <property type="entry name" value="PROTEIN, PUTATIVE-RELATED"/>
    <property type="match status" value="1"/>
</dbReference>
<dbReference type="RefSeq" id="XP_003064189.1">
    <property type="nucleotide sequence ID" value="XM_003064143.1"/>
</dbReference>
<evidence type="ECO:0000256" key="3">
    <source>
        <dbReference type="SAM" id="Phobius"/>
    </source>
</evidence>
<dbReference type="GeneID" id="9689445"/>
<feature type="region of interest" description="Disordered" evidence="2">
    <location>
        <begin position="1"/>
        <end position="49"/>
    </location>
</feature>